<dbReference type="InterPro" id="IPR050536">
    <property type="entry name" value="DtxR_MntR_Metal-Reg"/>
</dbReference>
<dbReference type="Gene3D" id="1.10.10.10">
    <property type="entry name" value="Winged helix-like DNA-binding domain superfamily/Winged helix DNA-binding domain"/>
    <property type="match status" value="1"/>
</dbReference>
<dbReference type="Gene3D" id="1.10.60.10">
    <property type="entry name" value="Iron dependent repressor, metal binding and dimerisation domain"/>
    <property type="match status" value="1"/>
</dbReference>
<dbReference type="GO" id="GO:0046914">
    <property type="term" value="F:transition metal ion binding"/>
    <property type="evidence" value="ECO:0007669"/>
    <property type="project" value="InterPro"/>
</dbReference>
<dbReference type="InterPro" id="IPR022687">
    <property type="entry name" value="HTH_DTXR"/>
</dbReference>
<evidence type="ECO:0000256" key="1">
    <source>
        <dbReference type="ARBA" id="ARBA00007871"/>
    </source>
</evidence>
<dbReference type="Proteomes" id="UP000470082">
    <property type="component" value="Unassembled WGS sequence"/>
</dbReference>
<dbReference type="PANTHER" id="PTHR33238">
    <property type="entry name" value="IRON (METAL) DEPENDENT REPRESSOR, DTXR FAMILY"/>
    <property type="match status" value="1"/>
</dbReference>
<dbReference type="SMART" id="SM00529">
    <property type="entry name" value="HTH_DTXR"/>
    <property type="match status" value="1"/>
</dbReference>
<evidence type="ECO:0000259" key="5">
    <source>
        <dbReference type="PROSITE" id="PS50944"/>
    </source>
</evidence>
<dbReference type="PROSITE" id="PS50944">
    <property type="entry name" value="HTH_DTXR"/>
    <property type="match status" value="1"/>
</dbReference>
<comment type="caution">
    <text evidence="6">The sequence shown here is derived from an EMBL/GenBank/DDBJ whole genome shotgun (WGS) entry which is preliminary data.</text>
</comment>
<protein>
    <submittedName>
        <fullName evidence="6">Metal-dependent transcriptional regulator</fullName>
    </submittedName>
</protein>
<feature type="domain" description="HTH dtxR-type" evidence="5">
    <location>
        <begin position="1"/>
        <end position="58"/>
    </location>
</feature>
<accession>A0A7X2T3G3</accession>
<dbReference type="Pfam" id="PF01325">
    <property type="entry name" value="Fe_dep_repress"/>
    <property type="match status" value="1"/>
</dbReference>
<dbReference type="GO" id="GO:0003677">
    <property type="term" value="F:DNA binding"/>
    <property type="evidence" value="ECO:0007669"/>
    <property type="project" value="UniProtKB-KW"/>
</dbReference>
<comment type="similarity">
    <text evidence="1">Belongs to the DtxR/MntR family.</text>
</comment>
<dbReference type="InterPro" id="IPR022689">
    <property type="entry name" value="Iron_dep_repressor"/>
</dbReference>
<dbReference type="GO" id="GO:0003700">
    <property type="term" value="F:DNA-binding transcription factor activity"/>
    <property type="evidence" value="ECO:0007669"/>
    <property type="project" value="InterPro"/>
</dbReference>
<dbReference type="InterPro" id="IPR036421">
    <property type="entry name" value="Fe_dep_repressor_sf"/>
</dbReference>
<dbReference type="AlphaFoldDB" id="A0A7X2T3G3"/>
<dbReference type="GO" id="GO:0046983">
    <property type="term" value="F:protein dimerization activity"/>
    <property type="evidence" value="ECO:0007669"/>
    <property type="project" value="InterPro"/>
</dbReference>
<dbReference type="InterPro" id="IPR036390">
    <property type="entry name" value="WH_DNA-bd_sf"/>
</dbReference>
<keyword evidence="3" id="KW-0238">DNA-binding</keyword>
<dbReference type="InterPro" id="IPR001367">
    <property type="entry name" value="Fe_dep_repressor"/>
</dbReference>
<reference evidence="6 7" key="1">
    <citation type="submission" date="2019-08" db="EMBL/GenBank/DDBJ databases">
        <title>In-depth cultivation of the pig gut microbiome towards novel bacterial diversity and tailored functional studies.</title>
        <authorList>
            <person name="Wylensek D."/>
            <person name="Hitch T.C.A."/>
            <person name="Clavel T."/>
        </authorList>
    </citation>
    <scope>NUCLEOTIDE SEQUENCE [LARGE SCALE GENOMIC DNA]</scope>
    <source>
        <strain evidence="6 7">LKV-178-WT-2G</strain>
    </source>
</reference>
<sequence>MEDYLESILVLSQCIDRVRSVDVASYLGFSKPSVSHAVKLMVNQELISLNENKIITLTEKGRAIAQETYNRHLFFTDMLTAIGVPKEVAQEDACRIEHVISKESFEAIKNYYKKTQE</sequence>
<keyword evidence="7" id="KW-1185">Reference proteome</keyword>
<evidence type="ECO:0000256" key="4">
    <source>
        <dbReference type="ARBA" id="ARBA00023163"/>
    </source>
</evidence>
<keyword evidence="2" id="KW-0805">Transcription regulation</keyword>
<name>A0A7X2T3G3_9FIRM</name>
<evidence type="ECO:0000256" key="2">
    <source>
        <dbReference type="ARBA" id="ARBA00023015"/>
    </source>
</evidence>
<dbReference type="PANTHER" id="PTHR33238:SF7">
    <property type="entry name" value="IRON-DEPENDENT TRANSCRIPTIONAL REGULATOR"/>
    <property type="match status" value="1"/>
</dbReference>
<dbReference type="Pfam" id="PF02742">
    <property type="entry name" value="Fe_dep_repr_C"/>
    <property type="match status" value="1"/>
</dbReference>
<dbReference type="SUPFAM" id="SSF46785">
    <property type="entry name" value="Winged helix' DNA-binding domain"/>
    <property type="match status" value="1"/>
</dbReference>
<evidence type="ECO:0000256" key="3">
    <source>
        <dbReference type="ARBA" id="ARBA00023125"/>
    </source>
</evidence>
<dbReference type="EMBL" id="VUMM01000006">
    <property type="protein sequence ID" value="MSS01415.1"/>
    <property type="molecule type" value="Genomic_DNA"/>
</dbReference>
<dbReference type="InterPro" id="IPR036388">
    <property type="entry name" value="WH-like_DNA-bd_sf"/>
</dbReference>
<proteinExistence type="inferred from homology"/>
<gene>
    <name evidence="6" type="ORF">FYJ50_04740</name>
</gene>
<evidence type="ECO:0000313" key="6">
    <source>
        <dbReference type="EMBL" id="MSS01415.1"/>
    </source>
</evidence>
<dbReference type="SUPFAM" id="SSF47979">
    <property type="entry name" value="Iron-dependent repressor protein, dimerization domain"/>
    <property type="match status" value="1"/>
</dbReference>
<organism evidence="6 7">
    <name type="scientific">Floccifex porci</name>
    <dbReference type="NCBI Taxonomy" id="2606629"/>
    <lineage>
        <taxon>Bacteria</taxon>
        <taxon>Bacillati</taxon>
        <taxon>Bacillota</taxon>
        <taxon>Erysipelotrichia</taxon>
        <taxon>Erysipelotrichales</taxon>
        <taxon>Erysipelotrichaceae</taxon>
        <taxon>Floccifex</taxon>
    </lineage>
</organism>
<evidence type="ECO:0000313" key="7">
    <source>
        <dbReference type="Proteomes" id="UP000470082"/>
    </source>
</evidence>
<keyword evidence="4" id="KW-0804">Transcription</keyword>